<evidence type="ECO:0000313" key="1">
    <source>
        <dbReference type="EMBL" id="QBK92565.1"/>
    </source>
</evidence>
<reference evidence="1" key="1">
    <citation type="journal article" date="2019" name="MBio">
        <title>Virus Genomes from Deep Sea Sediments Expand the Ocean Megavirome and Support Independent Origins of Viral Gigantism.</title>
        <authorList>
            <person name="Backstrom D."/>
            <person name="Yutin N."/>
            <person name="Jorgensen S.L."/>
            <person name="Dharamshi J."/>
            <person name="Homa F."/>
            <person name="Zaremba-Niedwiedzka K."/>
            <person name="Spang A."/>
            <person name="Wolf Y.I."/>
            <person name="Koonin E.V."/>
            <person name="Ettema T.J."/>
        </authorList>
    </citation>
    <scope>NUCLEOTIDE SEQUENCE</scope>
</reference>
<proteinExistence type="predicted"/>
<organism evidence="1">
    <name type="scientific">Pithovirus LCPAC401</name>
    <dbReference type="NCBI Taxonomy" id="2506595"/>
    <lineage>
        <taxon>Viruses</taxon>
        <taxon>Pithoviruses</taxon>
    </lineage>
</organism>
<accession>A0A481ZAR8</accession>
<name>A0A481ZAR8_9VIRU</name>
<gene>
    <name evidence="1" type="ORF">LCPAC401_02030</name>
</gene>
<sequence length="74" mass="8640">MLKCATNDNDLIEYLQLQLKISEIDADIAFQGGNYPGEWYKGGIPELKVILKEKKRVRKKREQNDSKRMERALT</sequence>
<dbReference type="EMBL" id="MK500578">
    <property type="protein sequence ID" value="QBK92565.1"/>
    <property type="molecule type" value="Genomic_DNA"/>
</dbReference>
<protein>
    <submittedName>
        <fullName evidence="1">Uncharacterized protein</fullName>
    </submittedName>
</protein>